<keyword evidence="4" id="KW-0067">ATP-binding</keyword>
<evidence type="ECO:0000256" key="7">
    <source>
        <dbReference type="SAM" id="Phobius"/>
    </source>
</evidence>
<name>A0A1Y1M9F1_PHOPY</name>
<evidence type="ECO:0000256" key="2">
    <source>
        <dbReference type="ARBA" id="ARBA00022692"/>
    </source>
</evidence>
<dbReference type="Pfam" id="PF12698">
    <property type="entry name" value="ABC2_membrane_3"/>
    <property type="match status" value="1"/>
</dbReference>
<dbReference type="PANTHER" id="PTHR43038">
    <property type="entry name" value="ATP-BINDING CASSETTE, SUB-FAMILY H, MEMBER 1"/>
    <property type="match status" value="1"/>
</dbReference>
<dbReference type="PROSITE" id="PS51012">
    <property type="entry name" value="ABC_TM2"/>
    <property type="match status" value="1"/>
</dbReference>
<dbReference type="PROSITE" id="PS50893">
    <property type="entry name" value="ABC_TRANSPORTER_2"/>
    <property type="match status" value="1"/>
</dbReference>
<keyword evidence="2 7" id="KW-0812">Transmembrane</keyword>
<feature type="domain" description="ABC transporter" evidence="8">
    <location>
        <begin position="20"/>
        <end position="254"/>
    </location>
</feature>
<evidence type="ECO:0000259" key="8">
    <source>
        <dbReference type="PROSITE" id="PS50893"/>
    </source>
</evidence>
<dbReference type="InterPro" id="IPR017871">
    <property type="entry name" value="ABC_transporter-like_CS"/>
</dbReference>
<proteinExistence type="predicted"/>
<dbReference type="Pfam" id="PF00005">
    <property type="entry name" value="ABC_tran"/>
    <property type="match status" value="1"/>
</dbReference>
<feature type="transmembrane region" description="Helical" evidence="7">
    <location>
        <begin position="533"/>
        <end position="561"/>
    </location>
</feature>
<dbReference type="SMART" id="SM00382">
    <property type="entry name" value="AAA"/>
    <property type="match status" value="1"/>
</dbReference>
<evidence type="ECO:0000256" key="5">
    <source>
        <dbReference type="ARBA" id="ARBA00022989"/>
    </source>
</evidence>
<feature type="transmembrane region" description="Helical" evidence="7">
    <location>
        <begin position="567"/>
        <end position="588"/>
    </location>
</feature>
<feature type="transmembrane region" description="Helical" evidence="7">
    <location>
        <begin position="600"/>
        <end position="619"/>
    </location>
</feature>
<dbReference type="GO" id="GO:0140359">
    <property type="term" value="F:ABC-type transporter activity"/>
    <property type="evidence" value="ECO:0007669"/>
    <property type="project" value="InterPro"/>
</dbReference>
<dbReference type="CDD" id="cd03230">
    <property type="entry name" value="ABC_DR_subfamily_A"/>
    <property type="match status" value="1"/>
</dbReference>
<dbReference type="Gene3D" id="3.40.50.300">
    <property type="entry name" value="P-loop containing nucleotide triphosphate hydrolases"/>
    <property type="match status" value="1"/>
</dbReference>
<dbReference type="EMBL" id="GEZM01039756">
    <property type="protein sequence ID" value="JAV81220.1"/>
    <property type="molecule type" value="Transcribed_RNA"/>
</dbReference>
<evidence type="ECO:0000259" key="9">
    <source>
        <dbReference type="PROSITE" id="PS51012"/>
    </source>
</evidence>
<dbReference type="PROSITE" id="PS00211">
    <property type="entry name" value="ABC_TRANSPORTER_1"/>
    <property type="match status" value="1"/>
</dbReference>
<evidence type="ECO:0000313" key="10">
    <source>
        <dbReference type="EMBL" id="JAV81220.1"/>
    </source>
</evidence>
<organism evidence="10">
    <name type="scientific">Photinus pyralis</name>
    <name type="common">Common eastern firefly</name>
    <name type="synonym">Lampyris pyralis</name>
    <dbReference type="NCBI Taxonomy" id="7054"/>
    <lineage>
        <taxon>Eukaryota</taxon>
        <taxon>Metazoa</taxon>
        <taxon>Ecdysozoa</taxon>
        <taxon>Arthropoda</taxon>
        <taxon>Hexapoda</taxon>
        <taxon>Insecta</taxon>
        <taxon>Pterygota</taxon>
        <taxon>Neoptera</taxon>
        <taxon>Endopterygota</taxon>
        <taxon>Coleoptera</taxon>
        <taxon>Polyphaga</taxon>
        <taxon>Elateriformia</taxon>
        <taxon>Elateroidea</taxon>
        <taxon>Lampyridae</taxon>
        <taxon>Lampyrinae</taxon>
        <taxon>Photinus</taxon>
    </lineage>
</organism>
<dbReference type="InterPro" id="IPR047817">
    <property type="entry name" value="ABC2_TM_bact-type"/>
</dbReference>
<reference evidence="10" key="1">
    <citation type="journal article" date="2016" name="Sci. Rep.">
        <title>Molecular characterization of firefly nuptial gifts: a multi-omics approach sheds light on postcopulatory sexual selection.</title>
        <authorList>
            <person name="Al-Wathiqui N."/>
            <person name="Fallon T.R."/>
            <person name="South A."/>
            <person name="Weng J.K."/>
            <person name="Lewis S.M."/>
        </authorList>
    </citation>
    <scope>NUCLEOTIDE SEQUENCE</scope>
</reference>
<evidence type="ECO:0000256" key="3">
    <source>
        <dbReference type="ARBA" id="ARBA00022741"/>
    </source>
</evidence>
<dbReference type="InterPro" id="IPR003439">
    <property type="entry name" value="ABC_transporter-like_ATP-bd"/>
</dbReference>
<accession>A0A1Y1M9F1</accession>
<protein>
    <submittedName>
        <fullName evidence="10">Uncharacterized protein</fullName>
    </submittedName>
</protein>
<feature type="transmembrane region" description="Helical" evidence="7">
    <location>
        <begin position="490"/>
        <end position="513"/>
    </location>
</feature>
<dbReference type="InterPro" id="IPR013525">
    <property type="entry name" value="ABC2_TM"/>
</dbReference>
<dbReference type="GO" id="GO:0016020">
    <property type="term" value="C:membrane"/>
    <property type="evidence" value="ECO:0007669"/>
    <property type="project" value="UniProtKB-SubCell"/>
</dbReference>
<evidence type="ECO:0000256" key="6">
    <source>
        <dbReference type="ARBA" id="ARBA00023136"/>
    </source>
</evidence>
<feature type="domain" description="ABC transmembrane type-2" evidence="9">
    <location>
        <begin position="456"/>
        <end position="684"/>
    </location>
</feature>
<keyword evidence="3" id="KW-0547">Nucleotide-binding</keyword>
<feature type="transmembrane region" description="Helical" evidence="7">
    <location>
        <begin position="659"/>
        <end position="683"/>
    </location>
</feature>
<feature type="transmembrane region" description="Helical" evidence="7">
    <location>
        <begin position="310"/>
        <end position="330"/>
    </location>
</feature>
<dbReference type="InterPro" id="IPR003593">
    <property type="entry name" value="AAA+_ATPase"/>
</dbReference>
<sequence>MNNISESETIFCVNAQEASVIVRNACKYYGSGKEMVHILQNLNMTVPKGAIYGLLGSSGCGKTTLIKCIVGMKKLNSGKMWVMGGSPGTKDSQVPGTKIGYMPQTVGVQLEFTTAETMRYFGAIAGLSFKKINEKICFLKQLLMLPDVDTPLENLSGGERRRISFAVALMHDPELLILDEPTVGLDPLLRESIWNYLLELSCKSNTTVILTTHYIDEARQANTVALLREGVLLSEEAPDALLSRLSVATLEEAFLTLSVAQCKCSGYDVKSSVEGPINIQQTVLKKAKIKHSHLSPLLRKNAHWLLKNPGLLLFSIIIPILQVILFQFAIGHDPVSLTFAVANYETNLTNCSVPTCESDQLSCNFLHYLQTPAVTLLYYDNMDDALEAVFRGNADASIVFSPYYTSTLKKRLKLSRTLDDWDASNSTIEILRDLSTYNKPMFVQKEIMNNFNRFIGDYFESCGYRRTLISLPFKWNEHIYGKELPDFTQFAIPALVLTAIGFFSAIAMASSILTEFQFGVTERSLVMGVDRLYLLIAHFITEFVLTVGHIVAVIICVVLVMDMPLHGSILLIILMCLLMSLWGLCFGLTMATLCPTDAAATYMILGSFFPAGILGGLIWPVEAMPKVIQYIAKVLPFAGISDSARSILHRGWDLSNPQLYTTVICVITWIIIFLIFSTIAVRLKQPRKRPRRQSSFRYVKE</sequence>
<dbReference type="GO" id="GO:0016887">
    <property type="term" value="F:ATP hydrolysis activity"/>
    <property type="evidence" value="ECO:0007669"/>
    <property type="project" value="InterPro"/>
</dbReference>
<evidence type="ECO:0000256" key="1">
    <source>
        <dbReference type="ARBA" id="ARBA00004141"/>
    </source>
</evidence>
<dbReference type="SUPFAM" id="SSF52540">
    <property type="entry name" value="P-loop containing nucleoside triphosphate hydrolases"/>
    <property type="match status" value="1"/>
</dbReference>
<dbReference type="AlphaFoldDB" id="A0A1Y1M9F1"/>
<keyword evidence="5 7" id="KW-1133">Transmembrane helix</keyword>
<dbReference type="GO" id="GO:0005524">
    <property type="term" value="F:ATP binding"/>
    <property type="evidence" value="ECO:0007669"/>
    <property type="project" value="UniProtKB-KW"/>
</dbReference>
<comment type="subcellular location">
    <subcellularLocation>
        <location evidence="1">Membrane</location>
        <topology evidence="1">Multi-pass membrane protein</topology>
    </subcellularLocation>
</comment>
<dbReference type="PANTHER" id="PTHR43038:SF3">
    <property type="entry name" value="ABC TRANSPORTER G FAMILY MEMBER 20 ISOFORM X1"/>
    <property type="match status" value="1"/>
</dbReference>
<keyword evidence="6 7" id="KW-0472">Membrane</keyword>
<evidence type="ECO:0000256" key="4">
    <source>
        <dbReference type="ARBA" id="ARBA00022840"/>
    </source>
</evidence>
<dbReference type="InterPro" id="IPR027417">
    <property type="entry name" value="P-loop_NTPase"/>
</dbReference>